<dbReference type="AlphaFoldDB" id="A0A016XHS7"/>
<comment type="caution">
    <text evidence="10">The sequence shown here is derived from an EMBL/GenBank/DDBJ whole genome shotgun (WGS) entry which is preliminary data.</text>
</comment>
<evidence type="ECO:0000256" key="1">
    <source>
        <dbReference type="ARBA" id="ARBA00001864"/>
    </source>
</evidence>
<keyword evidence="7" id="KW-0057">Aromatic amino acid biosynthesis</keyword>
<evidence type="ECO:0000256" key="5">
    <source>
        <dbReference type="ARBA" id="ARBA00012060"/>
    </source>
</evidence>
<dbReference type="NCBIfam" id="NF003806">
    <property type="entry name" value="PRK05395.1-3"/>
    <property type="match status" value="1"/>
</dbReference>
<evidence type="ECO:0000256" key="7">
    <source>
        <dbReference type="HAMAP-Rule" id="MF_00169"/>
    </source>
</evidence>
<feature type="binding site" evidence="7">
    <location>
        <position position="73"/>
    </location>
    <ligand>
        <name>substrate</name>
    </ligand>
</feature>
<feature type="binding site" evidence="7">
    <location>
        <position position="110"/>
    </location>
    <ligand>
        <name>substrate</name>
    </ligand>
</feature>
<dbReference type="HAMAP" id="MF_00169">
    <property type="entry name" value="AroQ"/>
    <property type="match status" value="1"/>
</dbReference>
<dbReference type="SUPFAM" id="SSF52304">
    <property type="entry name" value="Type II 3-dehydroquinate dehydratase"/>
    <property type="match status" value="1"/>
</dbReference>
<feature type="binding site" evidence="7">
    <location>
        <begin position="100"/>
        <end position="101"/>
    </location>
    <ligand>
        <name>substrate</name>
    </ligand>
</feature>
<dbReference type="eggNOG" id="COG0757">
    <property type="taxonomic scope" value="Bacteria"/>
</dbReference>
<dbReference type="GO" id="GO:0008652">
    <property type="term" value="P:amino acid biosynthetic process"/>
    <property type="evidence" value="ECO:0007669"/>
    <property type="project" value="UniProtKB-KW"/>
</dbReference>
<keyword evidence="6 7" id="KW-0456">Lyase</keyword>
<dbReference type="Proteomes" id="UP000023268">
    <property type="component" value="Unassembled WGS sequence"/>
</dbReference>
<dbReference type="NCBIfam" id="NF003807">
    <property type="entry name" value="PRK05395.1-4"/>
    <property type="match status" value="1"/>
</dbReference>
<comment type="pathway">
    <text evidence="2 7">Metabolic intermediate biosynthesis; chorismate biosynthesis; chorismate from D-erythrose 4-phosphate and phosphoenolpyruvate: step 3/7.</text>
</comment>
<dbReference type="PANTHER" id="PTHR21272">
    <property type="entry name" value="CATABOLIC 3-DEHYDROQUINASE"/>
    <property type="match status" value="1"/>
</dbReference>
<evidence type="ECO:0000256" key="9">
    <source>
        <dbReference type="PIRSR" id="PIRSR001399-3"/>
    </source>
</evidence>
<comment type="function">
    <text evidence="7">Catalyzes a trans-dehydration via an enolate intermediate.</text>
</comment>
<reference evidence="10 11" key="1">
    <citation type="submission" date="2014-02" db="EMBL/GenBank/DDBJ databases">
        <title>Draft Genome of Hylemonella gracilis isolated from the Niagara River.</title>
        <authorList>
            <person name="Pawlowski D.R."/>
            <person name="Koudelka G.B."/>
        </authorList>
    </citation>
    <scope>NUCLEOTIDE SEQUENCE [LARGE SCALE GENOMIC DNA]</scope>
    <source>
        <strain evidence="10 11">Niagara R</strain>
    </source>
</reference>
<protein>
    <recommendedName>
        <fullName evidence="5 7">3-dehydroquinate dehydratase</fullName>
        <shortName evidence="7">3-dehydroquinase</shortName>
        <ecNumber evidence="5 7">4.2.1.10</ecNumber>
    </recommendedName>
    <alternativeName>
        <fullName evidence="7">Type II DHQase</fullName>
    </alternativeName>
</protein>
<evidence type="ECO:0000256" key="4">
    <source>
        <dbReference type="ARBA" id="ARBA00011193"/>
    </source>
</evidence>
<proteinExistence type="inferred from homology"/>
<comment type="caution">
    <text evidence="7">Lacks conserved residue(s) required for the propagation of feature annotation.</text>
</comment>
<dbReference type="GO" id="GO:0009073">
    <property type="term" value="P:aromatic amino acid family biosynthetic process"/>
    <property type="evidence" value="ECO:0007669"/>
    <property type="project" value="UniProtKB-KW"/>
</dbReference>
<evidence type="ECO:0000256" key="6">
    <source>
        <dbReference type="ARBA" id="ARBA00023239"/>
    </source>
</evidence>
<dbReference type="STRING" id="1458275.AZ34_08330"/>
<dbReference type="Pfam" id="PF01220">
    <property type="entry name" value="DHquinase_II"/>
    <property type="match status" value="1"/>
</dbReference>
<dbReference type="RefSeq" id="WP_035606913.1">
    <property type="nucleotide sequence ID" value="NZ_JEMG01000001.1"/>
</dbReference>
<evidence type="ECO:0000256" key="2">
    <source>
        <dbReference type="ARBA" id="ARBA00004902"/>
    </source>
</evidence>
<keyword evidence="7" id="KW-0028">Amino-acid biosynthesis</keyword>
<dbReference type="PANTHER" id="PTHR21272:SF3">
    <property type="entry name" value="CATABOLIC 3-DEHYDROQUINASE"/>
    <property type="match status" value="1"/>
</dbReference>
<dbReference type="UniPathway" id="UPA00053">
    <property type="reaction ID" value="UER00086"/>
</dbReference>
<evidence type="ECO:0000313" key="11">
    <source>
        <dbReference type="Proteomes" id="UP000023268"/>
    </source>
</evidence>
<comment type="subunit">
    <text evidence="4 7">Homododecamer.</text>
</comment>
<dbReference type="InterPro" id="IPR001874">
    <property type="entry name" value="DHquinase_II"/>
</dbReference>
<feature type="site" description="Transition state stabilizer" evidence="7 9">
    <location>
        <position position="17"/>
    </location>
</feature>
<feature type="binding site" evidence="7">
    <location>
        <position position="86"/>
    </location>
    <ligand>
        <name>substrate</name>
    </ligand>
</feature>
<evidence type="ECO:0000256" key="3">
    <source>
        <dbReference type="ARBA" id="ARBA00011037"/>
    </source>
</evidence>
<dbReference type="InterPro" id="IPR036441">
    <property type="entry name" value="DHquinase_II_sf"/>
</dbReference>
<feature type="active site" description="Proton donor" evidence="7 8">
    <location>
        <position position="99"/>
    </location>
</feature>
<organism evidence="10 11">
    <name type="scientific">Hylemonella gracilis str. Niagara R</name>
    <dbReference type="NCBI Taxonomy" id="1458275"/>
    <lineage>
        <taxon>Bacteria</taxon>
        <taxon>Pseudomonadati</taxon>
        <taxon>Pseudomonadota</taxon>
        <taxon>Betaproteobacteria</taxon>
        <taxon>Burkholderiales</taxon>
        <taxon>Comamonadaceae</taxon>
        <taxon>Hylemonella</taxon>
    </lineage>
</organism>
<dbReference type="Gene3D" id="3.40.50.9100">
    <property type="entry name" value="Dehydroquinase, class II"/>
    <property type="match status" value="1"/>
</dbReference>
<accession>A0A016XHS7</accession>
<dbReference type="GO" id="GO:0009423">
    <property type="term" value="P:chorismate biosynthetic process"/>
    <property type="evidence" value="ECO:0007669"/>
    <property type="project" value="UniProtKB-UniRule"/>
</dbReference>
<dbReference type="OrthoDB" id="9790793at2"/>
<gene>
    <name evidence="7" type="primary">aroQ</name>
    <name evidence="10" type="ORF">AZ34_08330</name>
</gene>
<dbReference type="GO" id="GO:0003855">
    <property type="term" value="F:3-dehydroquinate dehydratase activity"/>
    <property type="evidence" value="ECO:0007669"/>
    <property type="project" value="UniProtKB-UniRule"/>
</dbReference>
<sequence length="155" mass="16864">MKILVLHGPNLNLFGRREPHIYGTTTLAQINEQLSTLAAELGVTLTTLQSNHEGALIDFLHEHIDTSDGAIVNPAGLTQHGVPLHDAIKAMPFPVIEVHMSNIAAREAWRHHSIISPAVKGTIQGLGRHSYLQGLRAIVDIVRDSQALLAAERKS</sequence>
<comment type="catalytic activity">
    <reaction evidence="1 7">
        <text>3-dehydroquinate = 3-dehydroshikimate + H2O</text>
        <dbReference type="Rhea" id="RHEA:21096"/>
        <dbReference type="ChEBI" id="CHEBI:15377"/>
        <dbReference type="ChEBI" id="CHEBI:16630"/>
        <dbReference type="ChEBI" id="CHEBI:32364"/>
        <dbReference type="EC" id="4.2.1.10"/>
    </reaction>
</comment>
<dbReference type="PIRSF" id="PIRSF001399">
    <property type="entry name" value="DHquinase_II"/>
    <property type="match status" value="1"/>
</dbReference>
<name>A0A016XHS7_9BURK</name>
<comment type="similarity">
    <text evidence="3 7">Belongs to the type-II 3-dehydroquinase family.</text>
</comment>
<dbReference type="GO" id="GO:0019631">
    <property type="term" value="P:quinate catabolic process"/>
    <property type="evidence" value="ECO:0007669"/>
    <property type="project" value="TreeGrafter"/>
</dbReference>
<evidence type="ECO:0000256" key="8">
    <source>
        <dbReference type="PIRSR" id="PIRSR001399-1"/>
    </source>
</evidence>
<dbReference type="EMBL" id="JEMG01000001">
    <property type="protein sequence ID" value="EYC51082.1"/>
    <property type="molecule type" value="Genomic_DNA"/>
</dbReference>
<dbReference type="EC" id="4.2.1.10" evidence="5 7"/>
<evidence type="ECO:0000313" key="10">
    <source>
        <dbReference type="EMBL" id="EYC51082.1"/>
    </source>
</evidence>
<dbReference type="CDD" id="cd00466">
    <property type="entry name" value="DHQase_II"/>
    <property type="match status" value="1"/>
</dbReference>
<feature type="active site" description="Proton acceptor" evidence="7 8">
    <location>
        <position position="22"/>
    </location>
</feature>
<dbReference type="NCBIfam" id="NF003805">
    <property type="entry name" value="PRK05395.1-2"/>
    <property type="match status" value="1"/>
</dbReference>